<organism evidence="4 5">
    <name type="scientific">Xenoophorus captivus</name>
    <dbReference type="NCBI Taxonomy" id="1517983"/>
    <lineage>
        <taxon>Eukaryota</taxon>
        <taxon>Metazoa</taxon>
        <taxon>Chordata</taxon>
        <taxon>Craniata</taxon>
        <taxon>Vertebrata</taxon>
        <taxon>Euteleostomi</taxon>
        <taxon>Actinopterygii</taxon>
        <taxon>Neopterygii</taxon>
        <taxon>Teleostei</taxon>
        <taxon>Neoteleostei</taxon>
        <taxon>Acanthomorphata</taxon>
        <taxon>Ovalentaria</taxon>
        <taxon>Atherinomorphae</taxon>
        <taxon>Cyprinodontiformes</taxon>
        <taxon>Goodeidae</taxon>
        <taxon>Xenoophorus</taxon>
    </lineage>
</organism>
<feature type="domain" description="Rootletin-like coiled-coil" evidence="3">
    <location>
        <begin position="5"/>
        <end position="118"/>
    </location>
</feature>
<sequence length="411" mass="46838">AHLDSAERQKRVEQDLNIDIQKQSAQLQEERSRSASLSQVNSWLREQLDQVDTVNNGLVESLLKARKEAQRFETRLRGERETYASRSSHEQARVRALWRQATSLRSTFTQLKTFTDSEKGSLEKLLSGLQQEVDSQRGEQNVLRSSSLDLQRQRDLLRQQREDLEMQLSRQHTEACRGEKAFQELERRYSDLRSELITVKESLDQITLEKEMLEDDNTSLSLALNKAKRQMQTLQEQLCACSKELDERTTAVKRAARDREELAKDKAALEVKLNCAERTACSLTQQLVALRSEAQGLLLLCSRAEKNSLETAIFESQELSTSLEAKLTRLEGERCSLNLANEALTREWPLPSKISLCSMPSPLAMKLFQPSTRDPLFSSEICISWAAVSLELLSQLTLVSLLRTNTHGSDK</sequence>
<reference evidence="4 5" key="1">
    <citation type="submission" date="2021-06" db="EMBL/GenBank/DDBJ databases">
        <authorList>
            <person name="Palmer J.M."/>
        </authorList>
    </citation>
    <scope>NUCLEOTIDE SEQUENCE [LARGE SCALE GENOMIC DNA]</scope>
    <source>
        <strain evidence="4 5">XC_2019</strain>
        <tissue evidence="4">Muscle</tissue>
    </source>
</reference>
<evidence type="ECO:0000313" key="4">
    <source>
        <dbReference type="EMBL" id="MEQ2190757.1"/>
    </source>
</evidence>
<dbReference type="EMBL" id="JAHRIN010000200">
    <property type="protein sequence ID" value="MEQ2190757.1"/>
    <property type="molecule type" value="Genomic_DNA"/>
</dbReference>
<evidence type="ECO:0000259" key="3">
    <source>
        <dbReference type="Pfam" id="PF15035"/>
    </source>
</evidence>
<proteinExistence type="predicted"/>
<evidence type="ECO:0000256" key="1">
    <source>
        <dbReference type="ARBA" id="ARBA00023054"/>
    </source>
</evidence>
<keyword evidence="1 2" id="KW-0175">Coiled coil</keyword>
<evidence type="ECO:0000256" key="2">
    <source>
        <dbReference type="SAM" id="Coils"/>
    </source>
</evidence>
<dbReference type="Proteomes" id="UP001434883">
    <property type="component" value="Unassembled WGS sequence"/>
</dbReference>
<dbReference type="Pfam" id="PF15035">
    <property type="entry name" value="Rootletin"/>
    <property type="match status" value="1"/>
</dbReference>
<gene>
    <name evidence="4" type="ORF">XENOCAPTIV_008667</name>
</gene>
<feature type="coiled-coil region" evidence="2">
    <location>
        <begin position="147"/>
        <end position="279"/>
    </location>
</feature>
<accession>A0ABV0Q4P9</accession>
<name>A0ABV0Q4P9_9TELE</name>
<dbReference type="InterPro" id="IPR055167">
    <property type="entry name" value="Rootletin-like_CC"/>
</dbReference>
<comment type="caution">
    <text evidence="4">The sequence shown here is derived from an EMBL/GenBank/DDBJ whole genome shotgun (WGS) entry which is preliminary data.</text>
</comment>
<feature type="non-terminal residue" evidence="4">
    <location>
        <position position="1"/>
    </location>
</feature>
<keyword evidence="5" id="KW-1185">Reference proteome</keyword>
<evidence type="ECO:0000313" key="5">
    <source>
        <dbReference type="Proteomes" id="UP001434883"/>
    </source>
</evidence>
<protein>
    <recommendedName>
        <fullName evidence="3">Rootletin-like coiled-coil domain-containing protein</fullName>
    </recommendedName>
</protein>